<keyword evidence="4 7" id="KW-0812">Transmembrane</keyword>
<dbReference type="InterPro" id="IPR000515">
    <property type="entry name" value="MetI-like"/>
</dbReference>
<dbReference type="GO" id="GO:0055085">
    <property type="term" value="P:transmembrane transport"/>
    <property type="evidence" value="ECO:0007669"/>
    <property type="project" value="InterPro"/>
</dbReference>
<feature type="domain" description="ABC transmembrane type-1" evidence="8">
    <location>
        <begin position="14"/>
        <end position="217"/>
    </location>
</feature>
<evidence type="ECO:0000256" key="1">
    <source>
        <dbReference type="ARBA" id="ARBA00004651"/>
    </source>
</evidence>
<dbReference type="InterPro" id="IPR035906">
    <property type="entry name" value="MetI-like_sf"/>
</dbReference>
<keyword evidence="6 7" id="KW-0472">Membrane</keyword>
<keyword evidence="2 7" id="KW-0813">Transport</keyword>
<dbReference type="Gene3D" id="1.10.3720.10">
    <property type="entry name" value="MetI-like"/>
    <property type="match status" value="1"/>
</dbReference>
<gene>
    <name evidence="9" type="ordered locus">Plut_1542</name>
</gene>
<evidence type="ECO:0000256" key="4">
    <source>
        <dbReference type="ARBA" id="ARBA00022692"/>
    </source>
</evidence>
<dbReference type="PANTHER" id="PTHR30183">
    <property type="entry name" value="MOLYBDENUM TRANSPORT SYSTEM PERMEASE PROTEIN MODB"/>
    <property type="match status" value="1"/>
</dbReference>
<dbReference type="EMBL" id="CP000096">
    <property type="protein sequence ID" value="ABB24399.1"/>
    <property type="molecule type" value="Genomic_DNA"/>
</dbReference>
<dbReference type="GO" id="GO:0005886">
    <property type="term" value="C:plasma membrane"/>
    <property type="evidence" value="ECO:0007669"/>
    <property type="project" value="UniProtKB-SubCell"/>
</dbReference>
<sequence>MHIPALPDGIAGPLELSLSTAAVTLVLHLAAGVLAGYFLTGRRSVFQTIADGIVTLPLVFPPIATGFLLLLLLGRQGIIGQGLQALGTDIIFSRNGVWIASFIAGLPLVVKSMQTAVEGMPPSLSEAAWTLGKSRLHTYLFVILPAARNALLTGLVLSVGRSLGEVGITLMLGGNISGKTETVSLAIYNAVFEGNLDRALILSGLLALFSLSMFHLLKKIGGTTEG</sequence>
<name>Q3B2N2_CHLL3</name>
<dbReference type="OrthoDB" id="9795403at2"/>
<reference evidence="10" key="1">
    <citation type="submission" date="2005-08" db="EMBL/GenBank/DDBJ databases">
        <title>Complete sequence of Pelodictyon luteolum DSM 273.</title>
        <authorList>
            <consortium name="US DOE Joint Genome Institute"/>
            <person name="Copeland A."/>
            <person name="Lucas S."/>
            <person name="Lapidus A."/>
            <person name="Barry K."/>
            <person name="Detter J.C."/>
            <person name="Glavina T."/>
            <person name="Hammon N."/>
            <person name="Israni S."/>
            <person name="Pitluck S."/>
            <person name="Bryant D."/>
            <person name="Schmutz J."/>
            <person name="Larimer F."/>
            <person name="Land M."/>
            <person name="Kyrpides N."/>
            <person name="Ivanova N."/>
            <person name="Richardson P."/>
        </authorList>
    </citation>
    <scope>NUCLEOTIDE SEQUENCE [LARGE SCALE GENOMIC DNA]</scope>
    <source>
        <strain evidence="10">DSM 273 / BCRC 81028 / 2530</strain>
    </source>
</reference>
<comment type="similarity">
    <text evidence="7">Belongs to the binding-protein-dependent transport system permease family.</text>
</comment>
<dbReference type="PROSITE" id="PS50928">
    <property type="entry name" value="ABC_TM1"/>
    <property type="match status" value="1"/>
</dbReference>
<evidence type="ECO:0000256" key="6">
    <source>
        <dbReference type="ARBA" id="ARBA00023136"/>
    </source>
</evidence>
<feature type="transmembrane region" description="Helical" evidence="7">
    <location>
        <begin position="20"/>
        <end position="40"/>
    </location>
</feature>
<feature type="transmembrane region" description="Helical" evidence="7">
    <location>
        <begin position="52"/>
        <end position="72"/>
    </location>
</feature>
<dbReference type="CDD" id="cd06261">
    <property type="entry name" value="TM_PBP2"/>
    <property type="match status" value="1"/>
</dbReference>
<evidence type="ECO:0000259" key="8">
    <source>
        <dbReference type="PROSITE" id="PS50928"/>
    </source>
</evidence>
<dbReference type="KEGG" id="plt:Plut_1542"/>
<accession>Q3B2N2</accession>
<protein>
    <submittedName>
        <fullName evidence="9">Putative transmembrane protein</fullName>
    </submittedName>
</protein>
<evidence type="ECO:0000256" key="3">
    <source>
        <dbReference type="ARBA" id="ARBA00022475"/>
    </source>
</evidence>
<keyword evidence="5 7" id="KW-1133">Transmembrane helix</keyword>
<dbReference type="Pfam" id="PF00528">
    <property type="entry name" value="BPD_transp_1"/>
    <property type="match status" value="1"/>
</dbReference>
<evidence type="ECO:0000256" key="7">
    <source>
        <dbReference type="RuleBase" id="RU363032"/>
    </source>
</evidence>
<comment type="subcellular location">
    <subcellularLocation>
        <location evidence="1 7">Cell membrane</location>
        <topology evidence="1 7">Multi-pass membrane protein</topology>
    </subcellularLocation>
</comment>
<dbReference type="AlphaFoldDB" id="Q3B2N2"/>
<dbReference type="RefSeq" id="WP_011358271.1">
    <property type="nucleotide sequence ID" value="NC_007512.1"/>
</dbReference>
<proteinExistence type="inferred from homology"/>
<evidence type="ECO:0000256" key="2">
    <source>
        <dbReference type="ARBA" id="ARBA00022448"/>
    </source>
</evidence>
<evidence type="ECO:0000256" key="5">
    <source>
        <dbReference type="ARBA" id="ARBA00022989"/>
    </source>
</evidence>
<dbReference type="STRING" id="319225.Plut_1542"/>
<dbReference type="PANTHER" id="PTHR30183:SF3">
    <property type="entry name" value="MOLYBDENUM TRANSPORT SYSTEM PERMEASE PROTEIN MODB"/>
    <property type="match status" value="1"/>
</dbReference>
<evidence type="ECO:0000313" key="10">
    <source>
        <dbReference type="Proteomes" id="UP000002709"/>
    </source>
</evidence>
<keyword evidence="3" id="KW-1003">Cell membrane</keyword>
<dbReference type="SUPFAM" id="SSF161098">
    <property type="entry name" value="MetI-like"/>
    <property type="match status" value="1"/>
</dbReference>
<dbReference type="Proteomes" id="UP000002709">
    <property type="component" value="Chromosome"/>
</dbReference>
<dbReference type="eggNOG" id="COG4149">
    <property type="taxonomic scope" value="Bacteria"/>
</dbReference>
<organism evidence="9 10">
    <name type="scientific">Chlorobium luteolum (strain DSM 273 / BCRC 81028 / 2530)</name>
    <name type="common">Pelodictyon luteolum</name>
    <dbReference type="NCBI Taxonomy" id="319225"/>
    <lineage>
        <taxon>Bacteria</taxon>
        <taxon>Pseudomonadati</taxon>
        <taxon>Chlorobiota</taxon>
        <taxon>Chlorobiia</taxon>
        <taxon>Chlorobiales</taxon>
        <taxon>Chlorobiaceae</taxon>
        <taxon>Chlorobium/Pelodictyon group</taxon>
        <taxon>Pelodictyon</taxon>
    </lineage>
</organism>
<keyword evidence="10" id="KW-1185">Reference proteome</keyword>
<evidence type="ECO:0000313" key="9">
    <source>
        <dbReference type="EMBL" id="ABB24399.1"/>
    </source>
</evidence>
<dbReference type="HOGENOM" id="CLU_016047_14_3_10"/>